<dbReference type="EMBL" id="JAVRJZ010000001">
    <property type="protein sequence ID" value="KAK2727821.1"/>
    <property type="molecule type" value="Genomic_DNA"/>
</dbReference>
<sequence>MRSFSKMTSYKPRFGRVNRSKFRHLDIDLSSELVFLEGMALLCFQPDCSSFRGNLQGKDGSSYELTGKCLYTERCSFSESSDDSMPSSRRDSISDEMFIIEEDSIVVERPERSLTPRRLSERPKVSVFDIIVSDMEQGLQFVVPDVKFVCGQECNISSKDISFHTDVVYWGQKADLVILKHFGPDFVEKGCMVYAGDLKIKYKDSIERYAVTPEASSSWCM</sequence>
<protein>
    <submittedName>
        <fullName evidence="1">Uncharacterized protein</fullName>
    </submittedName>
</protein>
<dbReference type="AlphaFoldDB" id="A0AA88IIY9"/>
<gene>
    <name evidence="1" type="ORF">QYM36_008343</name>
</gene>
<keyword evidence="2" id="KW-1185">Reference proteome</keyword>
<name>A0AA88IIY9_ARTSF</name>
<organism evidence="1 2">
    <name type="scientific">Artemia franciscana</name>
    <name type="common">Brine shrimp</name>
    <name type="synonym">Artemia sanfranciscana</name>
    <dbReference type="NCBI Taxonomy" id="6661"/>
    <lineage>
        <taxon>Eukaryota</taxon>
        <taxon>Metazoa</taxon>
        <taxon>Ecdysozoa</taxon>
        <taxon>Arthropoda</taxon>
        <taxon>Crustacea</taxon>
        <taxon>Branchiopoda</taxon>
        <taxon>Anostraca</taxon>
        <taxon>Artemiidae</taxon>
        <taxon>Artemia</taxon>
    </lineage>
</organism>
<comment type="caution">
    <text evidence="1">The sequence shown here is derived from an EMBL/GenBank/DDBJ whole genome shotgun (WGS) entry which is preliminary data.</text>
</comment>
<dbReference type="EMBL" id="JAVRJZ010000001">
    <property type="protein sequence ID" value="KAK2727824.1"/>
    <property type="molecule type" value="Genomic_DNA"/>
</dbReference>
<accession>A0AA88IIY9</accession>
<reference evidence="1" key="1">
    <citation type="submission" date="2023-07" db="EMBL/GenBank/DDBJ databases">
        <title>Chromosome-level genome assembly of Artemia franciscana.</title>
        <authorList>
            <person name="Jo E."/>
        </authorList>
    </citation>
    <scope>NUCLEOTIDE SEQUENCE</scope>
    <source>
        <tissue evidence="1">Whole body</tissue>
    </source>
</reference>
<proteinExistence type="predicted"/>
<dbReference type="Proteomes" id="UP001187531">
    <property type="component" value="Unassembled WGS sequence"/>
</dbReference>
<evidence type="ECO:0000313" key="2">
    <source>
        <dbReference type="Proteomes" id="UP001187531"/>
    </source>
</evidence>
<evidence type="ECO:0000313" key="1">
    <source>
        <dbReference type="EMBL" id="KAK2727821.1"/>
    </source>
</evidence>